<name>A0A6J2XG03_SITOR</name>
<dbReference type="PANTHER" id="PTHR14009:SF13">
    <property type="entry name" value="LETM1 DOMAIN-CONTAINING PROTEIN 1"/>
    <property type="match status" value="1"/>
</dbReference>
<dbReference type="Pfam" id="PF07766">
    <property type="entry name" value="LETM1_RBD"/>
    <property type="match status" value="1"/>
</dbReference>
<evidence type="ECO:0000256" key="2">
    <source>
        <dbReference type="ARBA" id="ARBA00022692"/>
    </source>
</evidence>
<evidence type="ECO:0000259" key="9">
    <source>
        <dbReference type="PROSITE" id="PS51758"/>
    </source>
</evidence>
<keyword evidence="2 8" id="KW-0812">Transmembrane</keyword>
<keyword evidence="3" id="KW-0999">Mitochondrion inner membrane</keyword>
<keyword evidence="5 7" id="KW-0496">Mitochondrion</keyword>
<keyword evidence="10" id="KW-1185">Reference proteome</keyword>
<evidence type="ECO:0000256" key="6">
    <source>
        <dbReference type="ARBA" id="ARBA00023136"/>
    </source>
</evidence>
<dbReference type="KEGG" id="soy:115877874"/>
<dbReference type="RefSeq" id="XP_030750081.1">
    <property type="nucleotide sequence ID" value="XM_030894221.1"/>
</dbReference>
<evidence type="ECO:0000256" key="7">
    <source>
        <dbReference type="PROSITE-ProRule" id="PRU01094"/>
    </source>
</evidence>
<protein>
    <submittedName>
        <fullName evidence="11">LETM1 domain-containing protein 1</fullName>
    </submittedName>
</protein>
<dbReference type="GO" id="GO:0043022">
    <property type="term" value="F:ribosome binding"/>
    <property type="evidence" value="ECO:0007669"/>
    <property type="project" value="InterPro"/>
</dbReference>
<dbReference type="InParanoid" id="A0A6J2XG03"/>
<dbReference type="FunCoup" id="A0A6J2XG03">
    <property type="interactions" value="1635"/>
</dbReference>
<keyword evidence="6 8" id="KW-0472">Membrane</keyword>
<evidence type="ECO:0000256" key="8">
    <source>
        <dbReference type="SAM" id="Phobius"/>
    </source>
</evidence>
<evidence type="ECO:0000313" key="10">
    <source>
        <dbReference type="Proteomes" id="UP000504635"/>
    </source>
</evidence>
<dbReference type="OrthoDB" id="73691at2759"/>
<evidence type="ECO:0000256" key="3">
    <source>
        <dbReference type="ARBA" id="ARBA00022792"/>
    </source>
</evidence>
<evidence type="ECO:0000256" key="4">
    <source>
        <dbReference type="ARBA" id="ARBA00022989"/>
    </source>
</evidence>
<evidence type="ECO:0000256" key="1">
    <source>
        <dbReference type="ARBA" id="ARBA00004434"/>
    </source>
</evidence>
<reference evidence="11" key="1">
    <citation type="submission" date="2025-08" db="UniProtKB">
        <authorList>
            <consortium name="RefSeq"/>
        </authorList>
    </citation>
    <scope>IDENTIFICATION</scope>
    <source>
        <tissue evidence="11">Gonads</tissue>
    </source>
</reference>
<organism evidence="10 11">
    <name type="scientific">Sitophilus oryzae</name>
    <name type="common">Rice weevil</name>
    <name type="synonym">Curculio oryzae</name>
    <dbReference type="NCBI Taxonomy" id="7048"/>
    <lineage>
        <taxon>Eukaryota</taxon>
        <taxon>Metazoa</taxon>
        <taxon>Ecdysozoa</taxon>
        <taxon>Arthropoda</taxon>
        <taxon>Hexapoda</taxon>
        <taxon>Insecta</taxon>
        <taxon>Pterygota</taxon>
        <taxon>Neoptera</taxon>
        <taxon>Endopterygota</taxon>
        <taxon>Coleoptera</taxon>
        <taxon>Polyphaga</taxon>
        <taxon>Cucujiformia</taxon>
        <taxon>Curculionidae</taxon>
        <taxon>Dryophthorinae</taxon>
        <taxon>Sitophilus</taxon>
    </lineage>
</organism>
<dbReference type="AlphaFoldDB" id="A0A6J2XG03"/>
<evidence type="ECO:0000313" key="11">
    <source>
        <dbReference type="RefSeq" id="XP_030750081.1"/>
    </source>
</evidence>
<dbReference type="PROSITE" id="PS51758">
    <property type="entry name" value="LETM1_RBD"/>
    <property type="match status" value="1"/>
</dbReference>
<dbReference type="InterPro" id="IPR033122">
    <property type="entry name" value="LETM1-like_RBD"/>
</dbReference>
<keyword evidence="4 8" id="KW-1133">Transmembrane helix</keyword>
<comment type="subcellular location">
    <subcellularLocation>
        <location evidence="1">Mitochondrion inner membrane</location>
        <topology evidence="1">Single-pass membrane protein</topology>
    </subcellularLocation>
</comment>
<dbReference type="Proteomes" id="UP000504635">
    <property type="component" value="Unplaced"/>
</dbReference>
<dbReference type="PANTHER" id="PTHR14009">
    <property type="entry name" value="LEUCINE ZIPPER-EF-HAND CONTAINING TRANSMEMBRANE PROTEIN"/>
    <property type="match status" value="1"/>
</dbReference>
<sequence>MALSLVLRSQKIIGLSRVVPPLIYPSCNKFYQVREVHRKSVYKTEEAKKVRFYILNRFVDFLKNYDQILEKNFPTTMKTYKVFMEGIKDFITEMREYFKIVRMLNSSAGSYTKLLRREIELYYQMPKDMFKVAPTLIFSTLPFAFYVLLPLIYAFPKQLLTPHFWTLEQRAKFKTEYLHDRLVHNKPVFRHLQLQLNFIKHNKDSCIYETWSKVLGQLGSGVQPTVEDILSCKDLFMDEPYHLLYLSRNHILHLVKIHNIHPGWFRRTRLADRALILIEMDKAIMREGGVHNLPSEALKTACYIRGLNPTNVDEKYLVKWLSQWIKISNEINKENLSLLLHCPILLGYNEPSNWSLIYPKK</sequence>
<proteinExistence type="predicted"/>
<accession>A0A6J2XG03</accession>
<dbReference type="GeneID" id="115877874"/>
<feature type="transmembrane region" description="Helical" evidence="8">
    <location>
        <begin position="132"/>
        <end position="155"/>
    </location>
</feature>
<dbReference type="InterPro" id="IPR044202">
    <property type="entry name" value="LETM1/MDM38-like"/>
</dbReference>
<dbReference type="GO" id="GO:0030003">
    <property type="term" value="P:intracellular monoatomic cation homeostasis"/>
    <property type="evidence" value="ECO:0007669"/>
    <property type="project" value="TreeGrafter"/>
</dbReference>
<feature type="domain" description="Letm1 RBD" evidence="9">
    <location>
        <begin position="176"/>
        <end position="361"/>
    </location>
</feature>
<gene>
    <name evidence="11" type="primary">LOC115877874</name>
</gene>
<evidence type="ECO:0000256" key="5">
    <source>
        <dbReference type="ARBA" id="ARBA00023128"/>
    </source>
</evidence>
<dbReference type="GO" id="GO:0005743">
    <property type="term" value="C:mitochondrial inner membrane"/>
    <property type="evidence" value="ECO:0007669"/>
    <property type="project" value="UniProtKB-SubCell"/>
</dbReference>